<evidence type="ECO:0000313" key="2">
    <source>
        <dbReference type="Proteomes" id="UP000288002"/>
    </source>
</evidence>
<comment type="caution">
    <text evidence="1">The sequence shown here is derived from an EMBL/GenBank/DDBJ whole genome shotgun (WGS) entry which is preliminary data.</text>
</comment>
<name>A0AA94JJT6_9PSED</name>
<reference evidence="1 2" key="1">
    <citation type="submission" date="2016-10" db="EMBL/GenBank/DDBJ databases">
        <title>Search of new enzymes for the oxidation of sulfur compounds.</title>
        <authorList>
            <person name="Novo A."/>
            <person name="Moreira I.S."/>
            <person name="Castro P.M."/>
        </authorList>
    </citation>
    <scope>NUCLEOTIDE SEQUENCE [LARGE SCALE GENOMIC DNA]</scope>
    <source>
        <strain evidence="1 2">A9</strain>
    </source>
</reference>
<evidence type="ECO:0000313" key="1">
    <source>
        <dbReference type="EMBL" id="RVD79667.1"/>
    </source>
</evidence>
<gene>
    <name evidence="1" type="ORF">A9HBioS_0191</name>
</gene>
<dbReference type="EMBL" id="MKWS01000001">
    <property type="protein sequence ID" value="RVD79667.1"/>
    <property type="molecule type" value="Genomic_DNA"/>
</dbReference>
<proteinExistence type="predicted"/>
<protein>
    <recommendedName>
        <fullName evidence="3">Lipoprotein</fullName>
    </recommendedName>
</protein>
<dbReference type="Proteomes" id="UP000288002">
    <property type="component" value="Unassembled WGS sequence"/>
</dbReference>
<organism evidence="1 2">
    <name type="scientific">Pseudomonas koreensis</name>
    <dbReference type="NCBI Taxonomy" id="198620"/>
    <lineage>
        <taxon>Bacteria</taxon>
        <taxon>Pseudomonadati</taxon>
        <taxon>Pseudomonadota</taxon>
        <taxon>Gammaproteobacteria</taxon>
        <taxon>Pseudomonadales</taxon>
        <taxon>Pseudomonadaceae</taxon>
        <taxon>Pseudomonas</taxon>
    </lineage>
</organism>
<evidence type="ECO:0008006" key="3">
    <source>
        <dbReference type="Google" id="ProtNLM"/>
    </source>
</evidence>
<accession>A0AA94JJT6</accession>
<sequence length="46" mass="5503">MFRRITWLIPLLAVLTLSGCIIFPHGGWHDGHHRYQEGPGYYHHRY</sequence>
<dbReference type="AlphaFoldDB" id="A0AA94JJT6"/>
<dbReference type="PROSITE" id="PS51257">
    <property type="entry name" value="PROKAR_LIPOPROTEIN"/>
    <property type="match status" value="1"/>
</dbReference>